<comment type="subcellular location">
    <subcellularLocation>
        <location evidence="2">Nucleus</location>
    </subcellularLocation>
</comment>
<comment type="caution">
    <text evidence="9">The sequence shown here is derived from an EMBL/GenBank/DDBJ whole genome shotgun (WGS) entry which is preliminary data.</text>
</comment>
<keyword evidence="7" id="KW-0539">Nucleus</keyword>
<dbReference type="GO" id="GO:0016787">
    <property type="term" value="F:hydrolase activity"/>
    <property type="evidence" value="ECO:0007669"/>
    <property type="project" value="UniProtKB-KW"/>
</dbReference>
<protein>
    <recommendedName>
        <fullName evidence="8">DDE Tnp4 domain-containing protein</fullName>
    </recommendedName>
</protein>
<comment type="cofactor">
    <cofactor evidence="1">
        <name>a divalent metal cation</name>
        <dbReference type="ChEBI" id="CHEBI:60240"/>
    </cofactor>
</comment>
<keyword evidence="4" id="KW-0540">Nuclease</keyword>
<evidence type="ECO:0000313" key="10">
    <source>
        <dbReference type="Proteomes" id="UP000585474"/>
    </source>
</evidence>
<proteinExistence type="inferred from homology"/>
<dbReference type="OrthoDB" id="1699974at2759"/>
<dbReference type="GO" id="GO:0046872">
    <property type="term" value="F:metal ion binding"/>
    <property type="evidence" value="ECO:0007669"/>
    <property type="project" value="UniProtKB-KW"/>
</dbReference>
<evidence type="ECO:0000256" key="3">
    <source>
        <dbReference type="ARBA" id="ARBA00006958"/>
    </source>
</evidence>
<keyword evidence="5" id="KW-0479">Metal-binding</keyword>
<evidence type="ECO:0000256" key="6">
    <source>
        <dbReference type="ARBA" id="ARBA00022801"/>
    </source>
</evidence>
<dbReference type="InterPro" id="IPR027806">
    <property type="entry name" value="HARBI1_dom"/>
</dbReference>
<evidence type="ECO:0000313" key="9">
    <source>
        <dbReference type="EMBL" id="GFS38295.1"/>
    </source>
</evidence>
<name>A0A7J0DMI3_9ERIC</name>
<dbReference type="Pfam" id="PF13359">
    <property type="entry name" value="DDE_Tnp_4"/>
    <property type="match status" value="1"/>
</dbReference>
<evidence type="ECO:0000256" key="2">
    <source>
        <dbReference type="ARBA" id="ARBA00004123"/>
    </source>
</evidence>
<dbReference type="InterPro" id="IPR045249">
    <property type="entry name" value="HARBI1-like"/>
</dbReference>
<organism evidence="9 10">
    <name type="scientific">Actinidia rufa</name>
    <dbReference type="NCBI Taxonomy" id="165716"/>
    <lineage>
        <taxon>Eukaryota</taxon>
        <taxon>Viridiplantae</taxon>
        <taxon>Streptophyta</taxon>
        <taxon>Embryophyta</taxon>
        <taxon>Tracheophyta</taxon>
        <taxon>Spermatophyta</taxon>
        <taxon>Magnoliopsida</taxon>
        <taxon>eudicotyledons</taxon>
        <taxon>Gunneridae</taxon>
        <taxon>Pentapetalae</taxon>
        <taxon>asterids</taxon>
        <taxon>Ericales</taxon>
        <taxon>Actinidiaceae</taxon>
        <taxon>Actinidia</taxon>
    </lineage>
</organism>
<dbReference type="PANTHER" id="PTHR22930">
    <property type="match status" value="1"/>
</dbReference>
<dbReference type="GO" id="GO:0004518">
    <property type="term" value="F:nuclease activity"/>
    <property type="evidence" value="ECO:0007669"/>
    <property type="project" value="UniProtKB-KW"/>
</dbReference>
<keyword evidence="10" id="KW-1185">Reference proteome</keyword>
<evidence type="ECO:0000256" key="4">
    <source>
        <dbReference type="ARBA" id="ARBA00022722"/>
    </source>
</evidence>
<reference evidence="10" key="1">
    <citation type="submission" date="2019-07" db="EMBL/GenBank/DDBJ databases">
        <title>De Novo Assembly of kiwifruit Actinidia rufa.</title>
        <authorList>
            <person name="Sugita-Konishi S."/>
            <person name="Sato K."/>
            <person name="Mori E."/>
            <person name="Abe Y."/>
            <person name="Kisaki G."/>
            <person name="Hamano K."/>
            <person name="Suezawa K."/>
            <person name="Otani M."/>
            <person name="Fukuda T."/>
            <person name="Manabe T."/>
            <person name="Gomi K."/>
            <person name="Tabuchi M."/>
            <person name="Akimitsu K."/>
            <person name="Kataoka I."/>
        </authorList>
    </citation>
    <scope>NUCLEOTIDE SEQUENCE [LARGE SCALE GENOMIC DNA]</scope>
    <source>
        <strain evidence="10">cv. Fuchu</strain>
    </source>
</reference>
<dbReference type="PANTHER" id="PTHR22930:SF281">
    <property type="entry name" value="NUCLEASE"/>
    <property type="match status" value="1"/>
</dbReference>
<dbReference type="AlphaFoldDB" id="A0A7J0DMI3"/>
<sequence length="302" mass="34410">MQFIYVLPGWEWSASDSRVLRNAIHRPHGLEVPTGFYYLVDGGYTNGEGFLAPYRGQRYHLSTWRDGPQPENAEEFFNMKHFSARNVIERCIGLLKIRWGNIANRFLLSIQDPNVKWQWIQRMDSIGTSASKQKKGKGKVDGRTRRSGFFQEVEKKVIMVFPGTDLRASPHIDSKIKMKEPLVRGAEGPAEAIDREEALGEGDDTNFTINIDDMDFSGNSGSEGGAMCCPTSKGRKKRTRAFDLASIAYSFATLIEKAHTSMNELSKRIRLRVADEIVKNDKRVNLFFSFPDDIRRSLFVWC</sequence>
<comment type="similarity">
    <text evidence="3">Belongs to the HARBI1 family.</text>
</comment>
<feature type="domain" description="DDE Tnp4" evidence="8">
    <location>
        <begin position="2"/>
        <end position="109"/>
    </location>
</feature>
<evidence type="ECO:0000256" key="1">
    <source>
        <dbReference type="ARBA" id="ARBA00001968"/>
    </source>
</evidence>
<accession>A0A7J0DMI3</accession>
<evidence type="ECO:0000259" key="8">
    <source>
        <dbReference type="Pfam" id="PF13359"/>
    </source>
</evidence>
<dbReference type="GO" id="GO:0005634">
    <property type="term" value="C:nucleus"/>
    <property type="evidence" value="ECO:0007669"/>
    <property type="project" value="UniProtKB-SubCell"/>
</dbReference>
<evidence type="ECO:0000256" key="5">
    <source>
        <dbReference type="ARBA" id="ARBA00022723"/>
    </source>
</evidence>
<dbReference type="Proteomes" id="UP000585474">
    <property type="component" value="Unassembled WGS sequence"/>
</dbReference>
<evidence type="ECO:0000256" key="7">
    <source>
        <dbReference type="ARBA" id="ARBA00023242"/>
    </source>
</evidence>
<dbReference type="EMBL" id="BJWL01000307">
    <property type="protein sequence ID" value="GFS38295.1"/>
    <property type="molecule type" value="Genomic_DNA"/>
</dbReference>
<gene>
    <name evidence="9" type="ORF">Acr_00g0056670</name>
</gene>
<keyword evidence="6" id="KW-0378">Hydrolase</keyword>